<evidence type="ECO:0000256" key="3">
    <source>
        <dbReference type="ARBA" id="ARBA00022741"/>
    </source>
</evidence>
<protein>
    <submittedName>
        <fullName evidence="5">ABC transporter ATP-binding protein</fullName>
    </submittedName>
</protein>
<keyword evidence="3" id="KW-0547">Nucleotide-binding</keyword>
<dbReference type="Proteomes" id="UP001597083">
    <property type="component" value="Unassembled WGS sequence"/>
</dbReference>
<evidence type="ECO:0000313" key="6">
    <source>
        <dbReference type="Proteomes" id="UP001597083"/>
    </source>
</evidence>
<dbReference type="SUPFAM" id="SSF52540">
    <property type="entry name" value="P-loop containing nucleoside triphosphate hydrolases"/>
    <property type="match status" value="1"/>
</dbReference>
<keyword evidence="6" id="KW-1185">Reference proteome</keyword>
<dbReference type="InterPro" id="IPR027417">
    <property type="entry name" value="P-loop_NTPase"/>
</dbReference>
<gene>
    <name evidence="5" type="ORF">ACFQ07_28555</name>
</gene>
<reference evidence="6" key="1">
    <citation type="journal article" date="2019" name="Int. J. Syst. Evol. Microbiol.">
        <title>The Global Catalogue of Microorganisms (GCM) 10K type strain sequencing project: providing services to taxonomists for standard genome sequencing and annotation.</title>
        <authorList>
            <consortium name="The Broad Institute Genomics Platform"/>
            <consortium name="The Broad Institute Genome Sequencing Center for Infectious Disease"/>
            <person name="Wu L."/>
            <person name="Ma J."/>
        </authorList>
    </citation>
    <scope>NUCLEOTIDE SEQUENCE [LARGE SCALE GENOMIC DNA]</scope>
    <source>
        <strain evidence="6">JCM 31696</strain>
    </source>
</reference>
<feature type="non-terminal residue" evidence="5">
    <location>
        <position position="1"/>
    </location>
</feature>
<proteinExistence type="inferred from homology"/>
<name>A0ABW3CQG5_9ACTN</name>
<sequence length="72" mass="7951">QRACRARTLGADPRYLLCDEMTAMLDASSAATLLHLVRTQVERGNRAALLVSHDPTLLDAICDKTVQWKDLA</sequence>
<dbReference type="GO" id="GO:0005524">
    <property type="term" value="F:ATP binding"/>
    <property type="evidence" value="ECO:0007669"/>
    <property type="project" value="UniProtKB-KW"/>
</dbReference>
<dbReference type="PANTHER" id="PTHR43776">
    <property type="entry name" value="TRANSPORT ATP-BINDING PROTEIN"/>
    <property type="match status" value="1"/>
</dbReference>
<organism evidence="5 6">
    <name type="scientific">Actinomadura adrarensis</name>
    <dbReference type="NCBI Taxonomy" id="1819600"/>
    <lineage>
        <taxon>Bacteria</taxon>
        <taxon>Bacillati</taxon>
        <taxon>Actinomycetota</taxon>
        <taxon>Actinomycetes</taxon>
        <taxon>Streptosporangiales</taxon>
        <taxon>Thermomonosporaceae</taxon>
        <taxon>Actinomadura</taxon>
    </lineage>
</organism>
<dbReference type="InterPro" id="IPR050319">
    <property type="entry name" value="ABC_transp_ATP-bind"/>
</dbReference>
<evidence type="ECO:0000256" key="2">
    <source>
        <dbReference type="ARBA" id="ARBA00022448"/>
    </source>
</evidence>
<dbReference type="EMBL" id="JBHTIR010004019">
    <property type="protein sequence ID" value="MFD0856224.1"/>
    <property type="molecule type" value="Genomic_DNA"/>
</dbReference>
<comment type="caution">
    <text evidence="5">The sequence shown here is derived from an EMBL/GenBank/DDBJ whole genome shotgun (WGS) entry which is preliminary data.</text>
</comment>
<dbReference type="Gene3D" id="3.40.50.300">
    <property type="entry name" value="P-loop containing nucleotide triphosphate hydrolases"/>
    <property type="match status" value="1"/>
</dbReference>
<comment type="similarity">
    <text evidence="1">Belongs to the ABC transporter superfamily.</text>
</comment>
<keyword evidence="4 5" id="KW-0067">ATP-binding</keyword>
<keyword evidence="2" id="KW-0813">Transport</keyword>
<evidence type="ECO:0000256" key="1">
    <source>
        <dbReference type="ARBA" id="ARBA00005417"/>
    </source>
</evidence>
<evidence type="ECO:0000256" key="4">
    <source>
        <dbReference type="ARBA" id="ARBA00022840"/>
    </source>
</evidence>
<accession>A0ABW3CQG5</accession>
<dbReference type="PANTHER" id="PTHR43776:SF7">
    <property type="entry name" value="D,D-DIPEPTIDE TRANSPORT ATP-BINDING PROTEIN DDPF-RELATED"/>
    <property type="match status" value="1"/>
</dbReference>
<evidence type="ECO:0000313" key="5">
    <source>
        <dbReference type="EMBL" id="MFD0856224.1"/>
    </source>
</evidence>